<dbReference type="RefSeq" id="WP_170052265.1">
    <property type="nucleotide sequence ID" value="NZ_JABBKX010000001.1"/>
</dbReference>
<accession>A0A848E781</accession>
<keyword evidence="2" id="KW-1185">Reference proteome</keyword>
<dbReference type="Gene3D" id="3.30.70.100">
    <property type="match status" value="1"/>
</dbReference>
<evidence type="ECO:0000313" key="1">
    <source>
        <dbReference type="EMBL" id="NMJ39966.1"/>
    </source>
</evidence>
<evidence type="ECO:0000313" key="2">
    <source>
        <dbReference type="Proteomes" id="UP000548582"/>
    </source>
</evidence>
<dbReference type="Proteomes" id="UP000548582">
    <property type="component" value="Unassembled WGS sequence"/>
</dbReference>
<dbReference type="InterPro" id="IPR011008">
    <property type="entry name" value="Dimeric_a/b-barrel"/>
</dbReference>
<dbReference type="SUPFAM" id="SSF54909">
    <property type="entry name" value="Dimeric alpha+beta barrel"/>
    <property type="match status" value="1"/>
</dbReference>
<protein>
    <submittedName>
        <fullName evidence="1">DUF1428 family protein</fullName>
    </submittedName>
</protein>
<dbReference type="AlphaFoldDB" id="A0A848E781"/>
<dbReference type="Pfam" id="PF07237">
    <property type="entry name" value="DUF1428"/>
    <property type="match status" value="1"/>
</dbReference>
<reference evidence="1 2" key="1">
    <citation type="submission" date="2020-03" db="EMBL/GenBank/DDBJ databases">
        <authorList>
            <person name="Sun Q."/>
        </authorList>
    </citation>
    <scope>NUCLEOTIDE SEQUENCE [LARGE SCALE GENOMIC DNA]</scope>
    <source>
        <strain evidence="1 2">JC162</strain>
    </source>
</reference>
<name>A0A848E781_9PROT</name>
<comment type="caution">
    <text evidence="1">The sequence shown here is derived from an EMBL/GenBank/DDBJ whole genome shotgun (WGS) entry which is preliminary data.</text>
</comment>
<sequence length="134" mass="14597">MPYVDCYLIPVPEPKLEAYRRFSTEMAAVYREYGAGRIVDCLLDAGTADGAAFHADGAQADLAGTPLRDFRAAAAARTGEVVVVSWTEWPSKAVRDDALPRILADARVQPKDGEEAIFEGRRLVAGGFHMLIDQ</sequence>
<dbReference type="EMBL" id="JABBKX010000001">
    <property type="protein sequence ID" value="NMJ39966.1"/>
    <property type="molecule type" value="Genomic_DNA"/>
</dbReference>
<gene>
    <name evidence="1" type="ORF">GWK16_01840</name>
</gene>
<organism evidence="1 2">
    <name type="scientific">Neoroseomonas marina</name>
    <dbReference type="NCBI Taxonomy" id="1232220"/>
    <lineage>
        <taxon>Bacteria</taxon>
        <taxon>Pseudomonadati</taxon>
        <taxon>Pseudomonadota</taxon>
        <taxon>Alphaproteobacteria</taxon>
        <taxon>Acetobacterales</taxon>
        <taxon>Acetobacteraceae</taxon>
        <taxon>Neoroseomonas</taxon>
    </lineage>
</organism>
<dbReference type="InterPro" id="IPR009874">
    <property type="entry name" value="DUF1428"/>
</dbReference>
<proteinExistence type="predicted"/>